<dbReference type="GeneID" id="6164635"/>
<organism evidence="1 2">
    <name type="scientific">Pyrobaculum neutrophilum (strain DSM 2338 / JCM 9278 / NBRC 100436 / V24Sta)</name>
    <name type="common">Thermoproteus neutrophilus</name>
    <dbReference type="NCBI Taxonomy" id="444157"/>
    <lineage>
        <taxon>Archaea</taxon>
        <taxon>Thermoproteota</taxon>
        <taxon>Thermoprotei</taxon>
        <taxon>Thermoproteales</taxon>
        <taxon>Thermoproteaceae</taxon>
        <taxon>Pyrobaculum</taxon>
    </lineage>
</organism>
<dbReference type="EMBL" id="CP001014">
    <property type="protein sequence ID" value="ACB39794.1"/>
    <property type="molecule type" value="Genomic_DNA"/>
</dbReference>
<accession>B1YDD1</accession>
<dbReference type="AlphaFoldDB" id="B1YDD1"/>
<evidence type="ECO:0000313" key="2">
    <source>
        <dbReference type="Proteomes" id="UP000001694"/>
    </source>
</evidence>
<name>B1YDD1_PYRNV</name>
<dbReference type="KEGG" id="tne:Tneu_0857"/>
<evidence type="ECO:0000313" key="1">
    <source>
        <dbReference type="EMBL" id="ACB39794.1"/>
    </source>
</evidence>
<dbReference type="OrthoDB" id="27208at2157"/>
<dbReference type="Proteomes" id="UP000001694">
    <property type="component" value="Chromosome"/>
</dbReference>
<gene>
    <name evidence="1" type="ordered locus">Tneu_0857</name>
</gene>
<dbReference type="eggNOG" id="arCOG01354">
    <property type="taxonomic scope" value="Archaea"/>
</dbReference>
<dbReference type="RefSeq" id="WP_012350214.1">
    <property type="nucleotide sequence ID" value="NC_010525.1"/>
</dbReference>
<evidence type="ECO:0008006" key="3">
    <source>
        <dbReference type="Google" id="ProtNLM"/>
    </source>
</evidence>
<dbReference type="STRING" id="444157.Tneu_0857"/>
<dbReference type="NCBIfam" id="NF011470">
    <property type="entry name" value="PRK14887.1"/>
    <property type="match status" value="1"/>
</dbReference>
<dbReference type="HOGENOM" id="CLU_191159_0_0_2"/>
<reference evidence="1" key="1">
    <citation type="submission" date="2008-03" db="EMBL/GenBank/DDBJ databases">
        <title>Complete sequence of Thermoproteus neutrophilus V24Sta.</title>
        <authorList>
            <consortium name="US DOE Joint Genome Institute"/>
            <person name="Copeland A."/>
            <person name="Lucas S."/>
            <person name="Lapidus A."/>
            <person name="Glavina del Rio T."/>
            <person name="Dalin E."/>
            <person name="Tice H."/>
            <person name="Bruce D."/>
            <person name="Goodwin L."/>
            <person name="Pitluck S."/>
            <person name="Sims D."/>
            <person name="Brettin T."/>
            <person name="Detter J.C."/>
            <person name="Han C."/>
            <person name="Kuske C.R."/>
            <person name="Schmutz J."/>
            <person name="Larimer F."/>
            <person name="Land M."/>
            <person name="Hauser L."/>
            <person name="Kyrpides N."/>
            <person name="Mikhailova N."/>
            <person name="Biddle J.F."/>
            <person name="Zhang Z."/>
            <person name="Fitz-Gibbon S.T."/>
            <person name="Lowe T.M."/>
            <person name="Saltikov C."/>
            <person name="House C.H."/>
            <person name="Richardson P."/>
        </authorList>
    </citation>
    <scope>NUCLEOTIDE SEQUENCE [LARGE SCALE GENOMIC DNA]</scope>
    <source>
        <strain evidence="1">V24Sta</strain>
    </source>
</reference>
<protein>
    <recommendedName>
        <fullName evidence="3">KEOPS complex Pcc1-like subunit</fullName>
    </recommendedName>
</protein>
<keyword evidence="2" id="KW-1185">Reference proteome</keyword>
<sequence>MKRVLCRLETPLDCRYADALRPDDVDLPRGMEIRHLCAGGRWTVEVAYVVEKPEDVLTLKNTLDEVVRALQLIERSIPR</sequence>
<proteinExistence type="predicted"/>